<accession>A0ABP0HDP4</accession>
<name>A0ABP0HDP4_9DINO</name>
<sequence>MPGQWQLEDLKQEVTSMVPMLGKRGAQCSSMATSLVKQLEHKMKASSLTTTEVLQLSQHLDESGLPDGCKDDLLAQCDQLVIENSHQSAVKLSLQAQTCDHLTNYLTASDWKAFKELPFWQAANVLIARLKKIGVKSLKESLKKRCIAIMVLNEMEKGKPFPTYKAIYDTAQQFSSAFLSSSHQAAPGVPCVLTYPMQPSMVNESFVATAYDNEDPPVSKHLEDLNFLVLHHIPVRSTSRLLREDSSKVLDKKLKRKSSVLAEEDLEDRVADRVVGQLSCKLERLLGDRSQAPGTVARPCLSLSKPLSVEGANSLENMKPKALLNLPSANSFTCSEASKQQDNGDRMDNDQLQVALPDLEEEQFQELKNEKTMPKSNPTTKPEEKNVKGAVLKRPAASVLKRPAASVQVAPQDLAEQDQDCWGCLRCRGNVKGCLSCRKKDFAGLRCNGREAWKAALAKDGKSWK</sequence>
<evidence type="ECO:0000313" key="1">
    <source>
        <dbReference type="EMBL" id="CAK8988272.1"/>
    </source>
</evidence>
<keyword evidence="2" id="KW-1185">Reference proteome</keyword>
<dbReference type="Proteomes" id="UP001642464">
    <property type="component" value="Unassembled WGS sequence"/>
</dbReference>
<comment type="caution">
    <text evidence="1">The sequence shown here is derived from an EMBL/GenBank/DDBJ whole genome shotgun (WGS) entry which is preliminary data.</text>
</comment>
<dbReference type="EMBL" id="CAXAMM010000635">
    <property type="protein sequence ID" value="CAK8988272.1"/>
    <property type="molecule type" value="Genomic_DNA"/>
</dbReference>
<protein>
    <submittedName>
        <fullName evidence="1">Uncharacterized protein</fullName>
    </submittedName>
</protein>
<proteinExistence type="predicted"/>
<organism evidence="1 2">
    <name type="scientific">Durusdinium trenchii</name>
    <dbReference type="NCBI Taxonomy" id="1381693"/>
    <lineage>
        <taxon>Eukaryota</taxon>
        <taxon>Sar</taxon>
        <taxon>Alveolata</taxon>
        <taxon>Dinophyceae</taxon>
        <taxon>Suessiales</taxon>
        <taxon>Symbiodiniaceae</taxon>
        <taxon>Durusdinium</taxon>
    </lineage>
</organism>
<gene>
    <name evidence="1" type="ORF">SCF082_LOCUS1320</name>
</gene>
<reference evidence="1 2" key="1">
    <citation type="submission" date="2024-02" db="EMBL/GenBank/DDBJ databases">
        <authorList>
            <person name="Chen Y."/>
            <person name="Shah S."/>
            <person name="Dougan E. K."/>
            <person name="Thang M."/>
            <person name="Chan C."/>
        </authorList>
    </citation>
    <scope>NUCLEOTIDE SEQUENCE [LARGE SCALE GENOMIC DNA]</scope>
</reference>
<evidence type="ECO:0000313" key="2">
    <source>
        <dbReference type="Proteomes" id="UP001642464"/>
    </source>
</evidence>